<comment type="catalytic activity">
    <reaction evidence="7">
        <text>4 Fe(2+) + O2 + 4 H(+) = 4 Fe(3+) + 2 H2O</text>
        <dbReference type="Rhea" id="RHEA:11148"/>
        <dbReference type="ChEBI" id="CHEBI:15377"/>
        <dbReference type="ChEBI" id="CHEBI:15378"/>
        <dbReference type="ChEBI" id="CHEBI:15379"/>
        <dbReference type="ChEBI" id="CHEBI:29033"/>
        <dbReference type="ChEBI" id="CHEBI:29034"/>
        <dbReference type="EC" id="1.16.3.1"/>
    </reaction>
</comment>
<dbReference type="InterPro" id="IPR009078">
    <property type="entry name" value="Ferritin-like_SF"/>
</dbReference>
<evidence type="ECO:0000256" key="8">
    <source>
        <dbReference type="PIRSR" id="PIRSR002560-1"/>
    </source>
</evidence>
<evidence type="ECO:0000256" key="5">
    <source>
        <dbReference type="ARBA" id="ARBA00022723"/>
    </source>
</evidence>
<dbReference type="PROSITE" id="PS00549">
    <property type="entry name" value="BACTERIOFERRITIN"/>
    <property type="match status" value="1"/>
</dbReference>
<evidence type="ECO:0000256" key="3">
    <source>
        <dbReference type="ARBA" id="ARBA00022434"/>
    </source>
</evidence>
<evidence type="ECO:0000259" key="11">
    <source>
        <dbReference type="PROSITE" id="PS50905"/>
    </source>
</evidence>
<name>A0A7X5YKH8_9CAUL</name>
<dbReference type="GO" id="GO:0005829">
    <property type="term" value="C:cytosol"/>
    <property type="evidence" value="ECO:0007669"/>
    <property type="project" value="TreeGrafter"/>
</dbReference>
<dbReference type="RefSeq" id="WP_168046814.1">
    <property type="nucleotide sequence ID" value="NZ_JAATJM010000001.1"/>
</dbReference>
<dbReference type="GO" id="GO:0006826">
    <property type="term" value="P:iron ion transport"/>
    <property type="evidence" value="ECO:0007669"/>
    <property type="project" value="InterPro"/>
</dbReference>
<dbReference type="PANTHER" id="PTHR30295:SF0">
    <property type="entry name" value="BACTERIOFERRITIN"/>
    <property type="match status" value="1"/>
</dbReference>
<evidence type="ECO:0000256" key="1">
    <source>
        <dbReference type="ARBA" id="ARBA00001970"/>
    </source>
</evidence>
<dbReference type="PANTHER" id="PTHR30295">
    <property type="entry name" value="BACTERIOFERRITIN"/>
    <property type="match status" value="1"/>
</dbReference>
<reference evidence="12 13" key="1">
    <citation type="submission" date="2020-03" db="EMBL/GenBank/DDBJ databases">
        <title>Genomic Encyclopedia of Type Strains, Phase IV (KMG-IV): sequencing the most valuable type-strain genomes for metagenomic binning, comparative biology and taxonomic classification.</title>
        <authorList>
            <person name="Goeker M."/>
        </authorList>
    </citation>
    <scope>NUCLEOTIDE SEQUENCE [LARGE SCALE GENOMIC DNA]</scope>
    <source>
        <strain evidence="12 13">DSM 4736</strain>
    </source>
</reference>
<feature type="binding site" evidence="8">
    <location>
        <position position="54"/>
    </location>
    <ligand>
        <name>Fe cation</name>
        <dbReference type="ChEBI" id="CHEBI:24875"/>
        <label>1</label>
    </ligand>
</feature>
<dbReference type="Pfam" id="PF00210">
    <property type="entry name" value="Ferritin"/>
    <property type="match status" value="1"/>
</dbReference>
<dbReference type="NCBIfam" id="TIGR00754">
    <property type="entry name" value="bfr"/>
    <property type="match status" value="1"/>
</dbReference>
<evidence type="ECO:0000256" key="4">
    <source>
        <dbReference type="ARBA" id="ARBA00022617"/>
    </source>
</evidence>
<organism evidence="12 13">
    <name type="scientific">Brevundimonas alba</name>
    <dbReference type="NCBI Taxonomy" id="74314"/>
    <lineage>
        <taxon>Bacteria</taxon>
        <taxon>Pseudomonadati</taxon>
        <taxon>Pseudomonadota</taxon>
        <taxon>Alphaproteobacteria</taxon>
        <taxon>Caulobacterales</taxon>
        <taxon>Caulobacteraceae</taxon>
        <taxon>Brevundimonas</taxon>
    </lineage>
</organism>
<comment type="caution">
    <text evidence="12">The sequence shown here is derived from an EMBL/GenBank/DDBJ whole genome shotgun (WGS) entry which is preliminary data.</text>
</comment>
<feature type="binding site" evidence="8">
    <location>
        <position position="130"/>
    </location>
    <ligand>
        <name>Fe cation</name>
        <dbReference type="ChEBI" id="CHEBI:24875"/>
        <label>2</label>
    </ligand>
</feature>
<dbReference type="GO" id="GO:0004322">
    <property type="term" value="F:ferroxidase activity"/>
    <property type="evidence" value="ECO:0007669"/>
    <property type="project" value="UniProtKB-EC"/>
</dbReference>
<keyword evidence="5 7" id="KW-0479">Metal-binding</keyword>
<dbReference type="Gene3D" id="1.20.1260.10">
    <property type="match status" value="1"/>
</dbReference>
<dbReference type="PROSITE" id="PS50905">
    <property type="entry name" value="FERRITIN_LIKE"/>
    <property type="match status" value="1"/>
</dbReference>
<keyword evidence="3 7" id="KW-0409">Iron storage</keyword>
<gene>
    <name evidence="12" type="ORF">GGQ87_001849</name>
</gene>
<protein>
    <recommendedName>
        <fullName evidence="7 9">Bacterioferritin</fullName>
        <ecNumber evidence="7">1.16.3.1</ecNumber>
    </recommendedName>
</protein>
<dbReference type="InterPro" id="IPR012347">
    <property type="entry name" value="Ferritin-like"/>
</dbReference>
<sequence length="166" mass="18477">MKGDPAIIRTLNAVLTNELTAVNQYFLHARMFESWGLKHLGQIIYDESIGEMKHADKLIKRVLFLDGLPNLQDLHKLKIGESVVECFGADLSLELGGRDTLLAGIAQCEAASDFISRQILTEILADTEEHIDFLEAQHKLIEQLGEQNYLQSAMTEIAPDRSATGN</sequence>
<comment type="similarity">
    <text evidence="2 7 9">Belongs to the bacterioferritin family.</text>
</comment>
<dbReference type="CDD" id="cd00907">
    <property type="entry name" value="Bacterioferritin"/>
    <property type="match status" value="1"/>
</dbReference>
<feature type="domain" description="Ferritin-like diiron" evidence="11">
    <location>
        <begin position="1"/>
        <end position="145"/>
    </location>
</feature>
<keyword evidence="4 9" id="KW-0349">Heme</keyword>
<dbReference type="AlphaFoldDB" id="A0A7X5YKH8"/>
<evidence type="ECO:0000256" key="9">
    <source>
        <dbReference type="RuleBase" id="RU000623"/>
    </source>
</evidence>
<feature type="binding site" evidence="8">
    <location>
        <position position="51"/>
    </location>
    <ligand>
        <name>Fe cation</name>
        <dbReference type="ChEBI" id="CHEBI:24875"/>
        <label>2</label>
    </ligand>
</feature>
<feature type="coiled-coil region" evidence="10">
    <location>
        <begin position="117"/>
        <end position="144"/>
    </location>
</feature>
<dbReference type="GO" id="GO:0020037">
    <property type="term" value="F:heme binding"/>
    <property type="evidence" value="ECO:0007669"/>
    <property type="project" value="TreeGrafter"/>
</dbReference>
<keyword evidence="10" id="KW-0175">Coiled coil</keyword>
<feature type="binding site" evidence="8">
    <location>
        <position position="94"/>
    </location>
    <ligand>
        <name>Fe cation</name>
        <dbReference type="ChEBI" id="CHEBI:24875"/>
        <label>2</label>
    </ligand>
</feature>
<feature type="binding site" description="axial binding residue" evidence="8">
    <location>
        <position position="52"/>
    </location>
    <ligand>
        <name>heme b</name>
        <dbReference type="ChEBI" id="CHEBI:60344"/>
        <note>ligand shared between dimeric partners</note>
    </ligand>
    <ligandPart>
        <name>Fe</name>
        <dbReference type="ChEBI" id="CHEBI:18248"/>
    </ligandPart>
</feature>
<accession>A0A7X5YKH8</accession>
<dbReference type="Proteomes" id="UP000587415">
    <property type="component" value="Unassembled WGS sequence"/>
</dbReference>
<proteinExistence type="inferred from homology"/>
<comment type="cofactor">
    <cofactor evidence="1">
        <name>heme b</name>
        <dbReference type="ChEBI" id="CHEBI:60344"/>
    </cofactor>
</comment>
<dbReference type="InterPro" id="IPR008331">
    <property type="entry name" value="Ferritin_DPS_dom"/>
</dbReference>
<dbReference type="PRINTS" id="PR00601">
    <property type="entry name" value="BACFERRITIN"/>
</dbReference>
<feature type="binding site" evidence="8">
    <location>
        <position position="128"/>
    </location>
    <ligand>
        <name>Fe cation</name>
        <dbReference type="ChEBI" id="CHEBI:24875"/>
        <label>2</label>
    </ligand>
</feature>
<dbReference type="GO" id="GO:0006879">
    <property type="term" value="P:intracellular iron ion homeostasis"/>
    <property type="evidence" value="ECO:0007669"/>
    <property type="project" value="UniProtKB-KW"/>
</dbReference>
<evidence type="ECO:0000256" key="2">
    <source>
        <dbReference type="ARBA" id="ARBA00008093"/>
    </source>
</evidence>
<feature type="binding site" evidence="8">
    <location>
        <position position="18"/>
    </location>
    <ligand>
        <name>Fe cation</name>
        <dbReference type="ChEBI" id="CHEBI:24875"/>
        <label>1</label>
    </ligand>
</feature>
<dbReference type="InterPro" id="IPR009040">
    <property type="entry name" value="Ferritin-like_diiron"/>
</dbReference>
<dbReference type="EC" id="1.16.3.1" evidence="7"/>
<evidence type="ECO:0000256" key="6">
    <source>
        <dbReference type="ARBA" id="ARBA00023004"/>
    </source>
</evidence>
<keyword evidence="12" id="KW-0560">Oxidoreductase</keyword>
<evidence type="ECO:0000256" key="7">
    <source>
        <dbReference type="PIRNR" id="PIRNR002560"/>
    </source>
</evidence>
<dbReference type="EMBL" id="JAATJM010000001">
    <property type="protein sequence ID" value="NJC41591.1"/>
    <property type="molecule type" value="Genomic_DNA"/>
</dbReference>
<comment type="function">
    <text evidence="7">Iron-storage protein, whose ferroxidase center binds Fe(2+), oxidizes it using dioxygen to Fe(3+), and participates in the subsequent Fe(3+) oxide mineral core formation within the central cavity of the BFR protein shell.</text>
</comment>
<dbReference type="FunFam" id="1.20.1260.10:FF:000005">
    <property type="entry name" value="Bacterioferritin"/>
    <property type="match status" value="1"/>
</dbReference>
<evidence type="ECO:0000256" key="10">
    <source>
        <dbReference type="SAM" id="Coils"/>
    </source>
</evidence>
<keyword evidence="6 7" id="KW-0408">Iron</keyword>
<feature type="binding site" evidence="8">
    <location>
        <position position="128"/>
    </location>
    <ligand>
        <name>Fe cation</name>
        <dbReference type="ChEBI" id="CHEBI:24875"/>
        <label>1</label>
    </ligand>
</feature>
<dbReference type="PIRSF" id="PIRSF002560">
    <property type="entry name" value="Bacterioferritin"/>
    <property type="match status" value="1"/>
</dbReference>
<dbReference type="InterPro" id="IPR002024">
    <property type="entry name" value="Bacterioferritin"/>
</dbReference>
<keyword evidence="13" id="KW-1185">Reference proteome</keyword>
<dbReference type="GO" id="GO:0140315">
    <property type="term" value="F:iron ion sequestering activity"/>
    <property type="evidence" value="ECO:0007669"/>
    <property type="project" value="UniProtKB-ARBA"/>
</dbReference>
<dbReference type="SUPFAM" id="SSF47240">
    <property type="entry name" value="Ferritin-like"/>
    <property type="match status" value="1"/>
</dbReference>
<feature type="binding site" evidence="8">
    <location>
        <position position="51"/>
    </location>
    <ligand>
        <name>Fe cation</name>
        <dbReference type="ChEBI" id="CHEBI:24875"/>
        <label>1</label>
    </ligand>
</feature>
<evidence type="ECO:0000313" key="12">
    <source>
        <dbReference type="EMBL" id="NJC41591.1"/>
    </source>
</evidence>
<dbReference type="GO" id="GO:0008199">
    <property type="term" value="F:ferric iron binding"/>
    <property type="evidence" value="ECO:0007669"/>
    <property type="project" value="InterPro"/>
</dbReference>
<evidence type="ECO:0000313" key="13">
    <source>
        <dbReference type="Proteomes" id="UP000587415"/>
    </source>
</evidence>